<dbReference type="OrthoDB" id="2590151at2759"/>
<evidence type="ECO:0000313" key="2">
    <source>
        <dbReference type="EMBL" id="RSH76637.1"/>
    </source>
</evidence>
<dbReference type="Proteomes" id="UP000279236">
    <property type="component" value="Unassembled WGS sequence"/>
</dbReference>
<dbReference type="InterPro" id="IPR035992">
    <property type="entry name" value="Ricin_B-like_lectins"/>
</dbReference>
<dbReference type="GeneID" id="39589926"/>
<organism evidence="2 3">
    <name type="scientific">Apiotrichum porosum</name>
    <dbReference type="NCBI Taxonomy" id="105984"/>
    <lineage>
        <taxon>Eukaryota</taxon>
        <taxon>Fungi</taxon>
        <taxon>Dikarya</taxon>
        <taxon>Basidiomycota</taxon>
        <taxon>Agaricomycotina</taxon>
        <taxon>Tremellomycetes</taxon>
        <taxon>Trichosporonales</taxon>
        <taxon>Trichosporonaceae</taxon>
        <taxon>Apiotrichum</taxon>
    </lineage>
</organism>
<dbReference type="SUPFAM" id="SSF50370">
    <property type="entry name" value="Ricin B-like lectins"/>
    <property type="match status" value="1"/>
</dbReference>
<dbReference type="AlphaFoldDB" id="A0A427XCV5"/>
<evidence type="ECO:0008006" key="4">
    <source>
        <dbReference type="Google" id="ProtNLM"/>
    </source>
</evidence>
<reference evidence="2 3" key="1">
    <citation type="submission" date="2018-11" db="EMBL/GenBank/DDBJ databases">
        <title>Genome sequence of Apiotrichum porosum DSM 27194.</title>
        <authorList>
            <person name="Aliyu H."/>
            <person name="Gorte O."/>
            <person name="Ochsenreither K."/>
        </authorList>
    </citation>
    <scope>NUCLEOTIDE SEQUENCE [LARGE SCALE GENOMIC DNA]</scope>
    <source>
        <strain evidence="2 3">DSM 27194</strain>
    </source>
</reference>
<dbReference type="Gene3D" id="2.80.10.50">
    <property type="match status" value="1"/>
</dbReference>
<accession>A0A427XCV5</accession>
<proteinExistence type="predicted"/>
<feature type="region of interest" description="Disordered" evidence="1">
    <location>
        <begin position="543"/>
        <end position="569"/>
    </location>
</feature>
<name>A0A427XCV5_9TREE</name>
<gene>
    <name evidence="2" type="ORF">EHS24_005383</name>
</gene>
<dbReference type="CDD" id="cd00161">
    <property type="entry name" value="beta-trefoil_Ricin-like"/>
    <property type="match status" value="1"/>
</dbReference>
<dbReference type="RefSeq" id="XP_028471784.1">
    <property type="nucleotide sequence ID" value="XM_028620909.1"/>
</dbReference>
<keyword evidence="3" id="KW-1185">Reference proteome</keyword>
<comment type="caution">
    <text evidence="2">The sequence shown here is derived from an EMBL/GenBank/DDBJ whole genome shotgun (WGS) entry which is preliminary data.</text>
</comment>
<evidence type="ECO:0000313" key="3">
    <source>
        <dbReference type="Proteomes" id="UP000279236"/>
    </source>
</evidence>
<evidence type="ECO:0000256" key="1">
    <source>
        <dbReference type="SAM" id="MobiDB-lite"/>
    </source>
</evidence>
<dbReference type="EMBL" id="RSCE01000022">
    <property type="protein sequence ID" value="RSH76637.1"/>
    <property type="molecule type" value="Genomic_DNA"/>
</dbReference>
<protein>
    <recommendedName>
        <fullName evidence="4">Ricin B lectin domain-containing protein</fullName>
    </recommendedName>
</protein>
<sequence>MVNKFGQFVLGLLGTNVASKFSITVGSLGSWTYPDDTAAASFIDKDGTYYFQQSDGEYAPTATRVWSFFTGFNIDDAKLSPLTHSVNPNNPLDSNGNTTWRCNNSPTGRESTYAPNGPASAMHYSQRNFCDLMGVWIDPDTGDWHGLVHNEFTPQPFGDNLHYDAIDYTVSQDQGKTWNISHHIITSPYPTVRGDNKTFPHETYYYGDGDPRLIVDVAGGYFYATYGSRVISKGEGGWWTTYYTHAARAPLSGKLARGWQKWYAGSWSEPGIGGKESNIVPVSDDNQNGYTAPEDEYSPLTPGTAPEQIAAGKMPPTSALFWMDVSYNAYLGLWIGEPNNLITTTTTPQEFYATDDLSTQKWTLIGDTGDAYLTKSAYRFLLDDVSKSSSTIIGKNFRAYCSYGCSTGNSEFVHLAIDGAAAVPVDTSKRYVIRAGGQALDNDHGVATSTHQGTQWTFAATGDGAYTIISVAGALGVSSQSTKSRAWGSSLSIGVATGDIGQQWWVLPDRSGDGSTGTGEFRIVNRFSGLYLALSGDKDRLAEATPGRSWTDKSGSKVGGGRRPDEQTLTLVAV</sequence>